<dbReference type="InterPro" id="IPR000524">
    <property type="entry name" value="Tscrpt_reg_HTH_GntR"/>
</dbReference>
<dbReference type="PROSITE" id="PS50949">
    <property type="entry name" value="HTH_GNTR"/>
    <property type="match status" value="1"/>
</dbReference>
<keyword evidence="2" id="KW-0238">DNA-binding</keyword>
<dbReference type="Proteomes" id="UP000763505">
    <property type="component" value="Unassembled WGS sequence"/>
</dbReference>
<proteinExistence type="predicted"/>
<dbReference type="Pfam" id="PF00392">
    <property type="entry name" value="GntR"/>
    <property type="match status" value="1"/>
</dbReference>
<dbReference type="Pfam" id="PF07729">
    <property type="entry name" value="FCD"/>
    <property type="match status" value="1"/>
</dbReference>
<dbReference type="InterPro" id="IPR036388">
    <property type="entry name" value="WH-like_DNA-bd_sf"/>
</dbReference>
<accession>A0A921DY68</accession>
<organism evidence="5 6">
    <name type="scientific">Aliicoccus persicus</name>
    <dbReference type="NCBI Taxonomy" id="930138"/>
    <lineage>
        <taxon>Bacteria</taxon>
        <taxon>Bacillati</taxon>
        <taxon>Bacillota</taxon>
        <taxon>Bacilli</taxon>
        <taxon>Bacillales</taxon>
        <taxon>Staphylococcaceae</taxon>
        <taxon>Aliicoccus</taxon>
    </lineage>
</organism>
<evidence type="ECO:0000256" key="2">
    <source>
        <dbReference type="ARBA" id="ARBA00023125"/>
    </source>
</evidence>
<dbReference type="InterPro" id="IPR008920">
    <property type="entry name" value="TF_FadR/GntR_C"/>
</dbReference>
<evidence type="ECO:0000256" key="3">
    <source>
        <dbReference type="ARBA" id="ARBA00023163"/>
    </source>
</evidence>
<reference evidence="5" key="2">
    <citation type="submission" date="2021-09" db="EMBL/GenBank/DDBJ databases">
        <authorList>
            <person name="Gilroy R."/>
        </authorList>
    </citation>
    <scope>NUCLEOTIDE SEQUENCE</scope>
    <source>
        <strain evidence="5">6019</strain>
    </source>
</reference>
<dbReference type="AlphaFoldDB" id="A0A921DY68"/>
<reference evidence="5" key="1">
    <citation type="journal article" date="2021" name="PeerJ">
        <title>Extensive microbial diversity within the chicken gut microbiome revealed by metagenomics and culture.</title>
        <authorList>
            <person name="Gilroy R."/>
            <person name="Ravi A."/>
            <person name="Getino M."/>
            <person name="Pursley I."/>
            <person name="Horton D.L."/>
            <person name="Alikhan N.F."/>
            <person name="Baker D."/>
            <person name="Gharbi K."/>
            <person name="Hall N."/>
            <person name="Watson M."/>
            <person name="Adriaenssens E.M."/>
            <person name="Foster-Nyarko E."/>
            <person name="Jarju S."/>
            <person name="Secka A."/>
            <person name="Antonio M."/>
            <person name="Oren A."/>
            <person name="Chaudhuri R.R."/>
            <person name="La Ragione R."/>
            <person name="Hildebrand F."/>
            <person name="Pallen M.J."/>
        </authorList>
    </citation>
    <scope>NUCLEOTIDE SEQUENCE</scope>
    <source>
        <strain evidence="5">6019</strain>
    </source>
</reference>
<dbReference type="InterPro" id="IPR011711">
    <property type="entry name" value="GntR_C"/>
</dbReference>
<name>A0A921DY68_9STAP</name>
<dbReference type="GO" id="GO:0003700">
    <property type="term" value="F:DNA-binding transcription factor activity"/>
    <property type="evidence" value="ECO:0007669"/>
    <property type="project" value="InterPro"/>
</dbReference>
<protein>
    <submittedName>
        <fullName evidence="5">GntR family transcriptional regulator</fullName>
    </submittedName>
</protein>
<dbReference type="Gene3D" id="1.10.10.10">
    <property type="entry name" value="Winged helix-like DNA-binding domain superfamily/Winged helix DNA-binding domain"/>
    <property type="match status" value="1"/>
</dbReference>
<evidence type="ECO:0000259" key="4">
    <source>
        <dbReference type="PROSITE" id="PS50949"/>
    </source>
</evidence>
<sequence>MKDINNKIEYLTLTENVTSIIKNKIINGELSPGDRIIESELANELKISRGPIREALRKVEHEGLVDYQSNKGCMVRVITEKEVRDVYMIRAYLEILSVDLCKGKFQNKTISLMENLINEMKEASDDKNVARLVELDEDFHSLIVKESNNHKLFEIWSGLKSINIVIISSVYNLQLANLEKQGEKHQLLVDKLKIGEAKEINNIIKSHYDNSANHFNNMEDI</sequence>
<keyword evidence="1" id="KW-0805">Transcription regulation</keyword>
<feature type="domain" description="HTH gntR-type" evidence="4">
    <location>
        <begin position="11"/>
        <end position="78"/>
    </location>
</feature>
<comment type="caution">
    <text evidence="5">The sequence shown here is derived from an EMBL/GenBank/DDBJ whole genome shotgun (WGS) entry which is preliminary data.</text>
</comment>
<dbReference type="PANTHER" id="PTHR43537">
    <property type="entry name" value="TRANSCRIPTIONAL REGULATOR, GNTR FAMILY"/>
    <property type="match status" value="1"/>
</dbReference>
<evidence type="ECO:0000313" key="5">
    <source>
        <dbReference type="EMBL" id="HJE20401.1"/>
    </source>
</evidence>
<dbReference type="SUPFAM" id="SSF46785">
    <property type="entry name" value="Winged helix' DNA-binding domain"/>
    <property type="match status" value="1"/>
</dbReference>
<dbReference type="SMART" id="SM00345">
    <property type="entry name" value="HTH_GNTR"/>
    <property type="match status" value="1"/>
</dbReference>
<evidence type="ECO:0000256" key="1">
    <source>
        <dbReference type="ARBA" id="ARBA00023015"/>
    </source>
</evidence>
<dbReference type="CDD" id="cd07377">
    <property type="entry name" value="WHTH_GntR"/>
    <property type="match status" value="1"/>
</dbReference>
<dbReference type="PANTHER" id="PTHR43537:SF24">
    <property type="entry name" value="GLUCONATE OPERON TRANSCRIPTIONAL REPRESSOR"/>
    <property type="match status" value="1"/>
</dbReference>
<evidence type="ECO:0000313" key="6">
    <source>
        <dbReference type="Proteomes" id="UP000763505"/>
    </source>
</evidence>
<keyword evidence="3" id="KW-0804">Transcription</keyword>
<dbReference type="Gene3D" id="1.20.120.530">
    <property type="entry name" value="GntR ligand-binding domain-like"/>
    <property type="match status" value="1"/>
</dbReference>
<dbReference type="EMBL" id="DYYI01000094">
    <property type="protein sequence ID" value="HJE20401.1"/>
    <property type="molecule type" value="Genomic_DNA"/>
</dbReference>
<dbReference type="InterPro" id="IPR036390">
    <property type="entry name" value="WH_DNA-bd_sf"/>
</dbReference>
<dbReference type="SUPFAM" id="SSF48008">
    <property type="entry name" value="GntR ligand-binding domain-like"/>
    <property type="match status" value="1"/>
</dbReference>
<dbReference type="GO" id="GO:0003677">
    <property type="term" value="F:DNA binding"/>
    <property type="evidence" value="ECO:0007669"/>
    <property type="project" value="UniProtKB-KW"/>
</dbReference>
<gene>
    <name evidence="5" type="ORF">K8V35_08620</name>
</gene>